<accession>I4C6Z8</accession>
<feature type="region of interest" description="Disordered" evidence="1">
    <location>
        <begin position="1"/>
        <end position="24"/>
    </location>
</feature>
<dbReference type="KEGG" id="dti:Desti_2660"/>
<keyword evidence="3" id="KW-1185">Reference proteome</keyword>
<protein>
    <submittedName>
        <fullName evidence="2">Uncharacterized protein</fullName>
    </submittedName>
</protein>
<gene>
    <name evidence="2" type="ordered locus">Desti_2660</name>
</gene>
<organism evidence="2 3">
    <name type="scientific">Desulfomonile tiedjei (strain ATCC 49306 / DSM 6799 / DCB-1)</name>
    <dbReference type="NCBI Taxonomy" id="706587"/>
    <lineage>
        <taxon>Bacteria</taxon>
        <taxon>Pseudomonadati</taxon>
        <taxon>Thermodesulfobacteriota</taxon>
        <taxon>Desulfomonilia</taxon>
        <taxon>Desulfomonilales</taxon>
        <taxon>Desulfomonilaceae</taxon>
        <taxon>Desulfomonile</taxon>
    </lineage>
</organism>
<proteinExistence type="predicted"/>
<dbReference type="Proteomes" id="UP000006055">
    <property type="component" value="Chromosome"/>
</dbReference>
<sequence>MSLTGTMRIGEMSRETRDGCPVGDRPPCRPHVQYEATKQCHTNLHSKSPLTPIGVKIRMEPYQNQWVRKIPPRPPLPKGGAEVGFPPPFLKGVRGILVNQARYFNAYASTPPYKGGVEGIFVQL</sequence>
<evidence type="ECO:0000313" key="3">
    <source>
        <dbReference type="Proteomes" id="UP000006055"/>
    </source>
</evidence>
<evidence type="ECO:0000313" key="2">
    <source>
        <dbReference type="EMBL" id="AFM25339.1"/>
    </source>
</evidence>
<name>I4C6Z8_DESTA</name>
<dbReference type="EMBL" id="CP003360">
    <property type="protein sequence ID" value="AFM25339.1"/>
    <property type="molecule type" value="Genomic_DNA"/>
</dbReference>
<evidence type="ECO:0000256" key="1">
    <source>
        <dbReference type="SAM" id="MobiDB-lite"/>
    </source>
</evidence>
<reference evidence="3" key="1">
    <citation type="submission" date="2012-06" db="EMBL/GenBank/DDBJ databases">
        <title>Complete sequence of chromosome of Desulfomonile tiedjei DSM 6799.</title>
        <authorList>
            <person name="Lucas S."/>
            <person name="Copeland A."/>
            <person name="Lapidus A."/>
            <person name="Glavina del Rio T."/>
            <person name="Dalin E."/>
            <person name="Tice H."/>
            <person name="Bruce D."/>
            <person name="Goodwin L."/>
            <person name="Pitluck S."/>
            <person name="Peters L."/>
            <person name="Ovchinnikova G."/>
            <person name="Zeytun A."/>
            <person name="Lu M."/>
            <person name="Kyrpides N."/>
            <person name="Mavromatis K."/>
            <person name="Ivanova N."/>
            <person name="Brettin T."/>
            <person name="Detter J.C."/>
            <person name="Han C."/>
            <person name="Larimer F."/>
            <person name="Land M."/>
            <person name="Hauser L."/>
            <person name="Markowitz V."/>
            <person name="Cheng J.-F."/>
            <person name="Hugenholtz P."/>
            <person name="Woyke T."/>
            <person name="Wu D."/>
            <person name="Spring S."/>
            <person name="Schroeder M."/>
            <person name="Brambilla E."/>
            <person name="Klenk H.-P."/>
            <person name="Eisen J.A."/>
        </authorList>
    </citation>
    <scope>NUCLEOTIDE SEQUENCE [LARGE SCALE GENOMIC DNA]</scope>
    <source>
        <strain evidence="3">ATCC 49306 / DSM 6799 / DCB-1</strain>
    </source>
</reference>
<dbReference type="AlphaFoldDB" id="I4C6Z8"/>
<dbReference type="HOGENOM" id="CLU_2000252_0_0_7"/>